<sequence length="83" mass="9550">VKQQSRRRRRVRGAYIQSSLRMRMCNLAPLFSSSSDRQEPQTEPITCPTVTYAGEGLHAVPWAAPLPPQTSIQGHLWHRQLRR</sequence>
<dbReference type="EMBL" id="CAAE01003434">
    <property type="protein sequence ID" value="CAF87868.1"/>
    <property type="molecule type" value="Genomic_DNA"/>
</dbReference>
<reference evidence="1" key="2">
    <citation type="submission" date="2004-02" db="EMBL/GenBank/DDBJ databases">
        <authorList>
            <consortium name="Genoscope"/>
            <consortium name="Whitehead Institute Centre for Genome Research"/>
        </authorList>
    </citation>
    <scope>NUCLEOTIDE SEQUENCE</scope>
</reference>
<organism evidence="1">
    <name type="scientific">Tetraodon nigroviridis</name>
    <name type="common">Spotted green pufferfish</name>
    <name type="synonym">Chelonodon nigroviridis</name>
    <dbReference type="NCBI Taxonomy" id="99883"/>
    <lineage>
        <taxon>Eukaryota</taxon>
        <taxon>Metazoa</taxon>
        <taxon>Chordata</taxon>
        <taxon>Craniata</taxon>
        <taxon>Vertebrata</taxon>
        <taxon>Euteleostomi</taxon>
        <taxon>Actinopterygii</taxon>
        <taxon>Neopterygii</taxon>
        <taxon>Teleostei</taxon>
        <taxon>Neoteleostei</taxon>
        <taxon>Acanthomorphata</taxon>
        <taxon>Eupercaria</taxon>
        <taxon>Tetraodontiformes</taxon>
        <taxon>Tetradontoidea</taxon>
        <taxon>Tetraodontidae</taxon>
        <taxon>Tetraodon</taxon>
    </lineage>
</organism>
<accession>Q4TGW4</accession>
<dbReference type="AlphaFoldDB" id="Q4TGW4"/>
<proteinExistence type="predicted"/>
<protein>
    <submittedName>
        <fullName evidence="1">Chromosome undetermined SCAF3434, whole genome shotgun sequence</fullName>
    </submittedName>
</protein>
<feature type="non-terminal residue" evidence="1">
    <location>
        <position position="1"/>
    </location>
</feature>
<dbReference type="KEGG" id="tng:GSTEN00000896G001"/>
<gene>
    <name evidence="1" type="ORF">GSTENG00000896001</name>
</gene>
<name>Q4TGW4_TETNG</name>
<evidence type="ECO:0000313" key="1">
    <source>
        <dbReference type="EMBL" id="CAF87868.1"/>
    </source>
</evidence>
<reference evidence="1" key="1">
    <citation type="journal article" date="2004" name="Nature">
        <title>Genome duplication in the teleost fish Tetraodon nigroviridis reveals the early vertebrate proto-karyotype.</title>
        <authorList>
            <person name="Jaillon O."/>
            <person name="Aury J.-M."/>
            <person name="Brunet F."/>
            <person name="Petit J.-L."/>
            <person name="Stange-Thomann N."/>
            <person name="Mauceli E."/>
            <person name="Bouneau L."/>
            <person name="Fischer C."/>
            <person name="Ozouf-Costaz C."/>
            <person name="Bernot A."/>
            <person name="Nicaud S."/>
            <person name="Jaffe D."/>
            <person name="Fisher S."/>
            <person name="Lutfalla G."/>
            <person name="Dossat C."/>
            <person name="Segurens B."/>
            <person name="Dasilva C."/>
            <person name="Salanoubat M."/>
            <person name="Levy M."/>
            <person name="Boudet N."/>
            <person name="Castellano S."/>
            <person name="Anthouard V."/>
            <person name="Jubin C."/>
            <person name="Castelli V."/>
            <person name="Katinka M."/>
            <person name="Vacherie B."/>
            <person name="Biemont C."/>
            <person name="Skalli Z."/>
            <person name="Cattolico L."/>
            <person name="Poulain J."/>
            <person name="De Berardinis V."/>
            <person name="Cruaud C."/>
            <person name="Duprat S."/>
            <person name="Brottier P."/>
            <person name="Coutanceau J.-P."/>
            <person name="Gouzy J."/>
            <person name="Parra G."/>
            <person name="Lardier G."/>
            <person name="Chapple C."/>
            <person name="McKernan K.J."/>
            <person name="McEwan P."/>
            <person name="Bosak S."/>
            <person name="Kellis M."/>
            <person name="Volff J.-N."/>
            <person name="Guigo R."/>
            <person name="Zody M.C."/>
            <person name="Mesirov J."/>
            <person name="Lindblad-Toh K."/>
            <person name="Birren B."/>
            <person name="Nusbaum C."/>
            <person name="Kahn D."/>
            <person name="Robinson-Rechavi M."/>
            <person name="Laudet V."/>
            <person name="Schachter V."/>
            <person name="Quetier F."/>
            <person name="Saurin W."/>
            <person name="Scarpelli C."/>
            <person name="Wincker P."/>
            <person name="Lander E.S."/>
            <person name="Weissenbach J."/>
            <person name="Roest Crollius H."/>
        </authorList>
    </citation>
    <scope>NUCLEOTIDE SEQUENCE [LARGE SCALE GENOMIC DNA]</scope>
</reference>